<dbReference type="EMBL" id="CP062803">
    <property type="protein sequence ID" value="QOT74884.1"/>
    <property type="molecule type" value="Genomic_DNA"/>
</dbReference>
<dbReference type="RefSeq" id="WP_193692063.1">
    <property type="nucleotide sequence ID" value="NZ_CP062803.1"/>
</dbReference>
<accession>A0A7M2GQ35</accession>
<sequence length="79" mass="8829">MPSQIARKRRRGLGKKFIEPEKTCQQAVRGGLDLMGGGKHNRHHVFARWRQTLAPRDARGRSDAFAGELCSERGLSSAQ</sequence>
<dbReference type="Proteomes" id="UP000397656">
    <property type="component" value="Chromosome 1"/>
</dbReference>
<protein>
    <submittedName>
        <fullName evidence="1">Uncharacterized protein</fullName>
    </submittedName>
</protein>
<dbReference type="AlphaFoldDB" id="A0A7M2GQ35"/>
<name>A0A7M2GQ35_9BURK</name>
<gene>
    <name evidence="1" type="ORF">F7R26_011505</name>
</gene>
<dbReference type="GeneID" id="98401531"/>
<organism evidence="1 2">
    <name type="scientific">Cupriavidus basilensis</name>
    <dbReference type="NCBI Taxonomy" id="68895"/>
    <lineage>
        <taxon>Bacteria</taxon>
        <taxon>Pseudomonadati</taxon>
        <taxon>Pseudomonadota</taxon>
        <taxon>Betaproteobacteria</taxon>
        <taxon>Burkholderiales</taxon>
        <taxon>Burkholderiaceae</taxon>
        <taxon>Cupriavidus</taxon>
    </lineage>
</organism>
<proteinExistence type="predicted"/>
<evidence type="ECO:0000313" key="2">
    <source>
        <dbReference type="Proteomes" id="UP000397656"/>
    </source>
</evidence>
<reference evidence="1 2" key="1">
    <citation type="submission" date="2020-10" db="EMBL/GenBank/DDBJ databases">
        <title>Complete genome sequence of Cupriavidus basilensis CCUG 49340T.</title>
        <authorList>
            <person name="Salva-Serra F."/>
            <person name="Donoso R.A."/>
            <person name="Cho K.H."/>
            <person name="Yoo J.A."/>
            <person name="Lee K."/>
            <person name="Yoon S.-H."/>
            <person name="Perez-Pantoja D."/>
            <person name="Moore E.R.B."/>
        </authorList>
    </citation>
    <scope>NUCLEOTIDE SEQUENCE [LARGE SCALE GENOMIC DNA]</scope>
    <source>
        <strain evidence="2">CCUG 49340</strain>
    </source>
</reference>
<evidence type="ECO:0000313" key="1">
    <source>
        <dbReference type="EMBL" id="QOT74884.1"/>
    </source>
</evidence>